<proteinExistence type="predicted"/>
<feature type="transmembrane region" description="Helical" evidence="1">
    <location>
        <begin position="12"/>
        <end position="33"/>
    </location>
</feature>
<dbReference type="AlphaFoldDB" id="A0A2M8C6M9"/>
<keyword evidence="1" id="KW-0812">Transmembrane</keyword>
<evidence type="ECO:0000313" key="2">
    <source>
        <dbReference type="EMBL" id="PJB51996.1"/>
    </source>
</evidence>
<keyword evidence="1" id="KW-1133">Transmembrane helix</keyword>
<dbReference type="EMBL" id="PFTZ01000002">
    <property type="protein sequence ID" value="PJB51996.1"/>
    <property type="molecule type" value="Genomic_DNA"/>
</dbReference>
<sequence>MVYVFKNIMLWLWTFFCIFTNISTFFATFPHFYPLTYLIIKNPLIFVKGVGVDKNSLLATIIPNHKALISGTLKGALCLGKIDDKEFIAKYR</sequence>
<organism evidence="2 3">
    <name type="scientific">Candidatus Berkelbacteria bacterium CG_4_9_14_3_um_filter_39_23</name>
    <dbReference type="NCBI Taxonomy" id="1974508"/>
    <lineage>
        <taxon>Bacteria</taxon>
        <taxon>Candidatus Berkelbacteria</taxon>
    </lineage>
</organism>
<evidence type="ECO:0000313" key="3">
    <source>
        <dbReference type="Proteomes" id="UP000229421"/>
    </source>
</evidence>
<evidence type="ECO:0000256" key="1">
    <source>
        <dbReference type="SAM" id="Phobius"/>
    </source>
</evidence>
<keyword evidence="1" id="KW-0472">Membrane</keyword>
<comment type="caution">
    <text evidence="2">The sequence shown here is derived from an EMBL/GenBank/DDBJ whole genome shotgun (WGS) entry which is preliminary data.</text>
</comment>
<accession>A0A2M8C6M9</accession>
<dbReference type="Proteomes" id="UP000229421">
    <property type="component" value="Unassembled WGS sequence"/>
</dbReference>
<protein>
    <submittedName>
        <fullName evidence="2">Uncharacterized protein</fullName>
    </submittedName>
</protein>
<reference evidence="3" key="1">
    <citation type="submission" date="2017-09" db="EMBL/GenBank/DDBJ databases">
        <title>Depth-based differentiation of microbial function through sediment-hosted aquifers and enrichment of novel symbionts in the deep terrestrial subsurface.</title>
        <authorList>
            <person name="Probst A.J."/>
            <person name="Ladd B."/>
            <person name="Jarett J.K."/>
            <person name="Geller-Mcgrath D.E."/>
            <person name="Sieber C.M.K."/>
            <person name="Emerson J.B."/>
            <person name="Anantharaman K."/>
            <person name="Thomas B.C."/>
            <person name="Malmstrom R."/>
            <person name="Stieglmeier M."/>
            <person name="Klingl A."/>
            <person name="Woyke T."/>
            <person name="Ryan C.M."/>
            <person name="Banfield J.F."/>
        </authorList>
    </citation>
    <scope>NUCLEOTIDE SEQUENCE [LARGE SCALE GENOMIC DNA]</scope>
</reference>
<name>A0A2M8C6M9_9BACT</name>
<gene>
    <name evidence="2" type="ORF">CO101_00025</name>
</gene>